<gene>
    <name evidence="1" type="ORF">CH341_13570</name>
</gene>
<accession>A0A327KZK6</accession>
<dbReference type="RefSeq" id="WP_111419569.1">
    <property type="nucleotide sequence ID" value="NZ_NPEX01000081.1"/>
</dbReference>
<sequence length="134" mass="14416">MSRVRARERRRARAGFTIVEVLVALAVVAASLGAIGTVAASSARASRSLDQRVSLVQTARAVEAGIPPRAQLAPGRTEGEIAGHRWRMDVRPLPVEGIPVGSPWVARDVVIRVRAPSGATLELETVRLVRREPE</sequence>
<proteinExistence type="predicted"/>
<protein>
    <recommendedName>
        <fullName evidence="3">General secretion pathway protein GspI</fullName>
    </recommendedName>
</protein>
<organism evidence="1 2">
    <name type="scientific">Rhodoplanes roseus</name>
    <dbReference type="NCBI Taxonomy" id="29409"/>
    <lineage>
        <taxon>Bacteria</taxon>
        <taxon>Pseudomonadati</taxon>
        <taxon>Pseudomonadota</taxon>
        <taxon>Alphaproteobacteria</taxon>
        <taxon>Hyphomicrobiales</taxon>
        <taxon>Nitrobacteraceae</taxon>
        <taxon>Rhodoplanes</taxon>
    </lineage>
</organism>
<comment type="caution">
    <text evidence="1">The sequence shown here is derived from an EMBL/GenBank/DDBJ whole genome shotgun (WGS) entry which is preliminary data.</text>
</comment>
<evidence type="ECO:0008006" key="3">
    <source>
        <dbReference type="Google" id="ProtNLM"/>
    </source>
</evidence>
<evidence type="ECO:0000313" key="1">
    <source>
        <dbReference type="EMBL" id="RAI43577.1"/>
    </source>
</evidence>
<dbReference type="EMBL" id="NPEX01000081">
    <property type="protein sequence ID" value="RAI43577.1"/>
    <property type="molecule type" value="Genomic_DNA"/>
</dbReference>
<dbReference type="Proteomes" id="UP000249130">
    <property type="component" value="Unassembled WGS sequence"/>
</dbReference>
<dbReference type="OrthoDB" id="8237719at2"/>
<dbReference type="NCBIfam" id="TIGR02532">
    <property type="entry name" value="IV_pilin_GFxxxE"/>
    <property type="match status" value="1"/>
</dbReference>
<name>A0A327KZK6_9BRAD</name>
<evidence type="ECO:0000313" key="2">
    <source>
        <dbReference type="Proteomes" id="UP000249130"/>
    </source>
</evidence>
<dbReference type="Pfam" id="PF07963">
    <property type="entry name" value="N_methyl"/>
    <property type="match status" value="1"/>
</dbReference>
<dbReference type="InterPro" id="IPR012902">
    <property type="entry name" value="N_methyl_site"/>
</dbReference>
<keyword evidence="2" id="KW-1185">Reference proteome</keyword>
<dbReference type="AlphaFoldDB" id="A0A327KZK6"/>
<reference evidence="1 2" key="1">
    <citation type="submission" date="2017-07" db="EMBL/GenBank/DDBJ databases">
        <title>Draft Genome Sequences of Select Purple Nonsulfur Bacteria.</title>
        <authorList>
            <person name="Lasarre B."/>
            <person name="Mckinlay J.B."/>
        </authorList>
    </citation>
    <scope>NUCLEOTIDE SEQUENCE [LARGE SCALE GENOMIC DNA]</scope>
    <source>
        <strain evidence="1 2">DSM 5909</strain>
    </source>
</reference>